<dbReference type="InterPro" id="IPR024224">
    <property type="entry name" value="DENND6"/>
</dbReference>
<dbReference type="GeneID" id="37027292"/>
<dbReference type="PANTHER" id="PTHR13677:SF0">
    <property type="entry name" value="LD41638P"/>
    <property type="match status" value="1"/>
</dbReference>
<feature type="region of interest" description="Disordered" evidence="2">
    <location>
        <begin position="565"/>
        <end position="625"/>
    </location>
</feature>
<feature type="compositionally biased region" description="Polar residues" evidence="2">
    <location>
        <begin position="106"/>
        <end position="115"/>
    </location>
</feature>
<comment type="similarity">
    <text evidence="1">Belongs to the DENND6 family.</text>
</comment>
<feature type="compositionally biased region" description="Low complexity" evidence="2">
    <location>
        <begin position="390"/>
        <end position="408"/>
    </location>
</feature>
<feature type="compositionally biased region" description="Low complexity" evidence="2">
    <location>
        <begin position="135"/>
        <end position="161"/>
    </location>
</feature>
<dbReference type="EMBL" id="KZ819663">
    <property type="protein sequence ID" value="PWN29580.1"/>
    <property type="molecule type" value="Genomic_DNA"/>
</dbReference>
<keyword evidence="5" id="KW-1185">Reference proteome</keyword>
<dbReference type="GO" id="GO:0055037">
    <property type="term" value="C:recycling endosome"/>
    <property type="evidence" value="ECO:0007669"/>
    <property type="project" value="TreeGrafter"/>
</dbReference>
<proteinExistence type="inferred from homology"/>
<dbReference type="OrthoDB" id="10265409at2759"/>
<evidence type="ECO:0000313" key="4">
    <source>
        <dbReference type="EMBL" id="PWN29580.1"/>
    </source>
</evidence>
<feature type="region of interest" description="Disordered" evidence="2">
    <location>
        <begin position="244"/>
        <end position="276"/>
    </location>
</feature>
<feature type="compositionally biased region" description="Polar residues" evidence="2">
    <location>
        <begin position="414"/>
        <end position="449"/>
    </location>
</feature>
<reference evidence="4 5" key="1">
    <citation type="journal article" date="2018" name="Mol. Biol. Evol.">
        <title>Broad Genomic Sampling Reveals a Smut Pathogenic Ancestry of the Fungal Clade Ustilaginomycotina.</title>
        <authorList>
            <person name="Kijpornyongpan T."/>
            <person name="Mondo S.J."/>
            <person name="Barry K."/>
            <person name="Sandor L."/>
            <person name="Lee J."/>
            <person name="Lipzen A."/>
            <person name="Pangilinan J."/>
            <person name="LaButti K."/>
            <person name="Hainaut M."/>
            <person name="Henrissat B."/>
            <person name="Grigoriev I.V."/>
            <person name="Spatafora J.W."/>
            <person name="Aime M.C."/>
        </authorList>
    </citation>
    <scope>NUCLEOTIDE SEQUENCE [LARGE SCALE GENOMIC DNA]</scope>
    <source>
        <strain evidence="4 5">MCA 5214</strain>
    </source>
</reference>
<dbReference type="RefSeq" id="XP_025364192.1">
    <property type="nucleotide sequence ID" value="XM_025505469.1"/>
</dbReference>
<organism evidence="4 5">
    <name type="scientific">Jaminaea rosea</name>
    <dbReference type="NCBI Taxonomy" id="1569628"/>
    <lineage>
        <taxon>Eukaryota</taxon>
        <taxon>Fungi</taxon>
        <taxon>Dikarya</taxon>
        <taxon>Basidiomycota</taxon>
        <taxon>Ustilaginomycotina</taxon>
        <taxon>Exobasidiomycetes</taxon>
        <taxon>Microstromatales</taxon>
        <taxon>Microstromatales incertae sedis</taxon>
        <taxon>Jaminaea</taxon>
    </lineage>
</organism>
<sequence>MPLASILPDSASAATSKDQGPSPPSSSQQKLSSSSSHSSSGSQGRGGANGDLSLSQLHLSSSPPNSDSQLSSHINDHQQPHGRRAASGSSSSATSASSRPAPFTANSRDSLNTAAYFSAEEDIADERVLESVDHSTTSETPATSTSHSQEGASSPPSAAAAAKKKKRRKSGKSRQKDIPPPPTVSPRRTSLGKASLLHQASRSAANEEASSFKAAAAGGDLSEHSSTFGSAGLAIGAPLAAAAGASSVQTLPRKTSVSSSGRRTPTGLGLPMSNHNDVAPTLSQEVVEKRLLQRWILSIGVVNFDLEKGPDLETLSPPLDISREERDNIAFSSFPDTSIFDVGDTTFSFRAREVPLDASVSSPPHFATLHPPRLASAVNDCRGREASEPGGLLSSQGGAASNSSSASSIIPPHDQQQTASKSIQRSASVSDFGSTSASTVAPATPQASSARGVAAPASSTKISNSSSSSYIYGYVFFRQKRDPAIRRGYFQKSLVILSHLPYVALFTDIVTKLGPLYFEHGDPILEAFSGAVTKWPNPAPGATLPLPLFGAQLWVALPLGRQGQSAASDASQPGLSSSASSASLRERAATPTLPRSATTTAASSSGGSNSSNAGGEPGSSEESPILASIPSTPLISVFKEALADLWLIWECVLLAEPILVIGPSPQICSEAVWHLLDICRPIPHAGDFRPFFTIHDYDFKNLATRKQPPAGTIIGCTNPFLAQACAHWPHVLRVGKAAVKLGTAGKYGKAGDVKPPMGGGVAGGTGAGGGGPQHLPGFETKKKRRVSKDRPMLKRVLELVDKEDNPQLANTVLRRYLADITERFLAPLNRYVSSLIPATQRPVDRSQIKPFNTDDFLASLKAHGTPLLLRSRSLPTGAGVRQGLYLDFLRSPNFSYYLTERITYFCTLNPVPSSRKTRFEEGGRG</sequence>
<dbReference type="GO" id="GO:0005085">
    <property type="term" value="F:guanyl-nucleotide exchange factor activity"/>
    <property type="evidence" value="ECO:0007669"/>
    <property type="project" value="InterPro"/>
</dbReference>
<gene>
    <name evidence="4" type="ORF">BDZ90DRAFT_230442</name>
</gene>
<dbReference type="InterPro" id="IPR037516">
    <property type="entry name" value="Tripartite_DENN"/>
</dbReference>
<dbReference type="Proteomes" id="UP000245884">
    <property type="component" value="Unassembled WGS sequence"/>
</dbReference>
<feature type="compositionally biased region" description="Low complexity" evidence="2">
    <location>
        <begin position="567"/>
        <end position="583"/>
    </location>
</feature>
<evidence type="ECO:0000256" key="1">
    <source>
        <dbReference type="ARBA" id="ARBA00007159"/>
    </source>
</evidence>
<feature type="compositionally biased region" description="Polar residues" evidence="2">
    <location>
        <begin position="248"/>
        <end position="263"/>
    </location>
</feature>
<feature type="compositionally biased region" description="Low complexity" evidence="2">
    <location>
        <begin position="25"/>
        <end position="42"/>
    </location>
</feature>
<dbReference type="STRING" id="1569628.A0A316UWA3"/>
<protein>
    <submittedName>
        <fullName evidence="4">DUF1630-domain-containing protein</fullName>
    </submittedName>
</protein>
<feature type="compositionally biased region" description="Basic residues" evidence="2">
    <location>
        <begin position="162"/>
        <end position="173"/>
    </location>
</feature>
<name>A0A316UWA3_9BASI</name>
<feature type="compositionally biased region" description="Low complexity" evidence="2">
    <location>
        <begin position="596"/>
        <end position="624"/>
    </location>
</feature>
<feature type="compositionally biased region" description="Low complexity" evidence="2">
    <location>
        <begin position="52"/>
        <end position="72"/>
    </location>
</feature>
<evidence type="ECO:0000256" key="2">
    <source>
        <dbReference type="SAM" id="MobiDB-lite"/>
    </source>
</evidence>
<feature type="region of interest" description="Disordered" evidence="2">
    <location>
        <begin position="765"/>
        <end position="787"/>
    </location>
</feature>
<feature type="domain" description="UDENN" evidence="3">
    <location>
        <begin position="297"/>
        <end position="899"/>
    </location>
</feature>
<feature type="compositionally biased region" description="Low complexity" evidence="2">
    <location>
        <begin position="85"/>
        <end position="105"/>
    </location>
</feature>
<feature type="region of interest" description="Disordered" evidence="2">
    <location>
        <begin position="1"/>
        <end position="204"/>
    </location>
</feature>
<dbReference type="PANTHER" id="PTHR13677">
    <property type="entry name" value="LD41638P"/>
    <property type="match status" value="1"/>
</dbReference>
<evidence type="ECO:0000259" key="3">
    <source>
        <dbReference type="PROSITE" id="PS50211"/>
    </source>
</evidence>
<dbReference type="AlphaFoldDB" id="A0A316UWA3"/>
<feature type="region of interest" description="Disordered" evidence="2">
    <location>
        <begin position="382"/>
        <end position="465"/>
    </location>
</feature>
<evidence type="ECO:0000313" key="5">
    <source>
        <dbReference type="Proteomes" id="UP000245884"/>
    </source>
</evidence>
<accession>A0A316UWA3</accession>
<dbReference type="PROSITE" id="PS50211">
    <property type="entry name" value="DENN"/>
    <property type="match status" value="1"/>
</dbReference>